<dbReference type="RefSeq" id="WP_185101981.1">
    <property type="nucleotide sequence ID" value="NZ_BAAAXY010000194.1"/>
</dbReference>
<keyword evidence="2" id="KW-0472">Membrane</keyword>
<keyword evidence="4" id="KW-1185">Reference proteome</keyword>
<evidence type="ECO:0000256" key="2">
    <source>
        <dbReference type="SAM" id="Phobius"/>
    </source>
</evidence>
<name>A0A7X0TX88_9ACTN</name>
<organism evidence="3 4">
    <name type="scientific">Nonomuraea rubra</name>
    <dbReference type="NCBI Taxonomy" id="46180"/>
    <lineage>
        <taxon>Bacteria</taxon>
        <taxon>Bacillati</taxon>
        <taxon>Actinomycetota</taxon>
        <taxon>Actinomycetes</taxon>
        <taxon>Streptosporangiales</taxon>
        <taxon>Streptosporangiaceae</taxon>
        <taxon>Nonomuraea</taxon>
    </lineage>
</organism>
<dbReference type="Proteomes" id="UP000565579">
    <property type="component" value="Unassembled WGS sequence"/>
</dbReference>
<feature type="compositionally biased region" description="Basic and acidic residues" evidence="1">
    <location>
        <begin position="34"/>
        <end position="44"/>
    </location>
</feature>
<proteinExistence type="predicted"/>
<feature type="transmembrane region" description="Helical" evidence="2">
    <location>
        <begin position="103"/>
        <end position="127"/>
    </location>
</feature>
<reference evidence="3 4" key="1">
    <citation type="submission" date="2020-08" db="EMBL/GenBank/DDBJ databases">
        <title>Sequencing the genomes of 1000 actinobacteria strains.</title>
        <authorList>
            <person name="Klenk H.-P."/>
        </authorList>
    </citation>
    <scope>NUCLEOTIDE SEQUENCE [LARGE SCALE GENOMIC DNA]</scope>
    <source>
        <strain evidence="3 4">DSM 43768</strain>
    </source>
</reference>
<feature type="region of interest" description="Disordered" evidence="1">
    <location>
        <begin position="34"/>
        <end position="63"/>
    </location>
</feature>
<evidence type="ECO:0000313" key="4">
    <source>
        <dbReference type="Proteomes" id="UP000565579"/>
    </source>
</evidence>
<keyword evidence="2" id="KW-1133">Transmembrane helix</keyword>
<feature type="transmembrane region" description="Helical" evidence="2">
    <location>
        <begin position="147"/>
        <end position="169"/>
    </location>
</feature>
<gene>
    <name evidence="3" type="ORF">HD593_002117</name>
</gene>
<dbReference type="EMBL" id="JACHMI010000001">
    <property type="protein sequence ID" value="MBB6547322.1"/>
    <property type="molecule type" value="Genomic_DNA"/>
</dbReference>
<accession>A0A7X0TX88</accession>
<comment type="caution">
    <text evidence="3">The sequence shown here is derived from an EMBL/GenBank/DDBJ whole genome shotgun (WGS) entry which is preliminary data.</text>
</comment>
<sequence length="383" mass="41979">MSVVLAVLGVVASIAGIVQTVVVIIERAERKRREAQTATSERRRNSISGRAAPRRTNAGSDIEPPWNPDVVGTSWRSALAYLLGFVGGLVFRRDQRPVVRFHAVQSILIDVVAVVSFLVTLVLVGVYASLRYQGAATEIPSDDVVMWTWTLASILGPPALHLLLTILALTGRSPRVPVLWKVAATVTARPAEDAGRIPHPASPISSRPLPRQPQDTDLAETGSSAHAFDPVWGRIRRYAGEAFRLRRGGTFTYRLRDNEVYPDRTKIGIHRSNFVRAWGRRPLSGPGQLSKDIIGPSYVYAILTDPRIAAEEGSVARHMSTELIEERPYESALHRGRRAAEGGCSWHGRTCEESVVASVLTRDKGGETWHAVCQRALSALRGN</sequence>
<keyword evidence="2" id="KW-0812">Transmembrane</keyword>
<dbReference type="AlphaFoldDB" id="A0A7X0TX88"/>
<feature type="region of interest" description="Disordered" evidence="1">
    <location>
        <begin position="191"/>
        <end position="223"/>
    </location>
</feature>
<protein>
    <submittedName>
        <fullName evidence="3">Putative membrane protein</fullName>
    </submittedName>
</protein>
<evidence type="ECO:0000256" key="1">
    <source>
        <dbReference type="SAM" id="MobiDB-lite"/>
    </source>
</evidence>
<evidence type="ECO:0000313" key="3">
    <source>
        <dbReference type="EMBL" id="MBB6547322.1"/>
    </source>
</evidence>